<dbReference type="Pfam" id="PF01547">
    <property type="entry name" value="SBP_bac_1"/>
    <property type="match status" value="1"/>
</dbReference>
<dbReference type="PANTHER" id="PTHR43649:SF12">
    <property type="entry name" value="DIACETYLCHITOBIOSE BINDING PROTEIN DASA"/>
    <property type="match status" value="1"/>
</dbReference>
<dbReference type="PANTHER" id="PTHR43649">
    <property type="entry name" value="ARABINOSE-BINDING PROTEIN-RELATED"/>
    <property type="match status" value="1"/>
</dbReference>
<dbReference type="SUPFAM" id="SSF53850">
    <property type="entry name" value="Periplasmic binding protein-like II"/>
    <property type="match status" value="1"/>
</dbReference>
<dbReference type="Proteomes" id="UP000199289">
    <property type="component" value="Unassembled WGS sequence"/>
</dbReference>
<evidence type="ECO:0000313" key="2">
    <source>
        <dbReference type="Proteomes" id="UP000199289"/>
    </source>
</evidence>
<gene>
    <name evidence="1" type="ORF">SAMN05216278_3582</name>
</gene>
<accession>A0A1H1G846</accession>
<dbReference type="Gene3D" id="3.40.190.10">
    <property type="entry name" value="Periplasmic binding protein-like II"/>
    <property type="match status" value="1"/>
</dbReference>
<dbReference type="EMBL" id="FNKQ01000005">
    <property type="protein sequence ID" value="SDR09360.1"/>
    <property type="molecule type" value="Genomic_DNA"/>
</dbReference>
<dbReference type="InterPro" id="IPR050490">
    <property type="entry name" value="Bact_solute-bd_prot1"/>
</dbReference>
<dbReference type="InterPro" id="IPR006311">
    <property type="entry name" value="TAT_signal"/>
</dbReference>
<dbReference type="AlphaFoldDB" id="A0A1H1G846"/>
<sequence length="475" mass="52491">MVMASNHQRREFIKAAALGGVAASAGCLSSVTGGGSDSSGSGGGGGGGGDGNTVEYWEYFHSQSQVAEKLMQSSVEEFQSSTDAQMKMNWASWDDINGGKWKNNIQNGNRPVIYDSTNSLDGQFIEPGWVKPVSEYKDRLSDDALQNIEWAMQMAQSCYRGFDENLYEIPIGLEVGSPFIARADHFEEAGLSIEEDFPPTDYEHLVEVATQLQENGPGDYGFQIYGAQGDVTDEALVTWTASEGGYEGMYLDEEWSDVKYDSDVWKTATKQYVDLYRKHGLSSDKAPTASNEGVAQMLIQGDVSMYQGSTKDLGLFRSRAEEMLKDGTIVFGPSWEGSAGNRGEFFTQCIALMRKPDGVSEDVWSQREELAIQWINKVLSKEFQSEVPRSLATLPVRKDVWESLHEDPALSESNYMSTLETMADGMEHGWSSHPKMNAIQYNIAGPLFQEAVRGQISPEEACTRAAEQIRDQIDL</sequence>
<reference evidence="2" key="1">
    <citation type="submission" date="2016-10" db="EMBL/GenBank/DDBJ databases">
        <authorList>
            <person name="Varghese N."/>
            <person name="Submissions S."/>
        </authorList>
    </citation>
    <scope>NUCLEOTIDE SEQUENCE [LARGE SCALE GENOMIC DNA]</scope>
    <source>
        <strain evidence="2">CGMCC 1.12397</strain>
    </source>
</reference>
<protein>
    <submittedName>
        <fullName evidence="1">ABC-type glycerol-3-phosphate transport system, substrate-binding protein</fullName>
    </submittedName>
</protein>
<organism evidence="1 2">
    <name type="scientific">Halopelagius longus</name>
    <dbReference type="NCBI Taxonomy" id="1236180"/>
    <lineage>
        <taxon>Archaea</taxon>
        <taxon>Methanobacteriati</taxon>
        <taxon>Methanobacteriota</taxon>
        <taxon>Stenosarchaea group</taxon>
        <taxon>Halobacteria</taxon>
        <taxon>Halobacteriales</taxon>
        <taxon>Haloferacaceae</taxon>
    </lineage>
</organism>
<proteinExistence type="predicted"/>
<name>A0A1H1G846_9EURY</name>
<dbReference type="InterPro" id="IPR006059">
    <property type="entry name" value="SBP"/>
</dbReference>
<evidence type="ECO:0000313" key="1">
    <source>
        <dbReference type="EMBL" id="SDR09360.1"/>
    </source>
</evidence>
<dbReference type="PROSITE" id="PS51318">
    <property type="entry name" value="TAT"/>
    <property type="match status" value="1"/>
</dbReference>